<keyword evidence="4" id="KW-1185">Reference proteome</keyword>
<dbReference type="RefSeq" id="WP_220375760.1">
    <property type="nucleotide sequence ID" value="NZ_QUNR01000004.1"/>
</dbReference>
<accession>A0A3E0H2B0</accession>
<evidence type="ECO:0000256" key="1">
    <source>
        <dbReference type="SAM" id="SignalP"/>
    </source>
</evidence>
<dbReference type="InterPro" id="IPR001279">
    <property type="entry name" value="Metallo-B-lactamas"/>
</dbReference>
<dbReference type="PANTHER" id="PTHR15032:SF4">
    <property type="entry name" value="N-ACYL-PHOSPHATIDYLETHANOLAMINE-HYDROLYZING PHOSPHOLIPASE D"/>
    <property type="match status" value="1"/>
</dbReference>
<name>A0A3E0H2B0_9GAMM</name>
<dbReference type="SUPFAM" id="SSF56281">
    <property type="entry name" value="Metallo-hydrolase/oxidoreductase"/>
    <property type="match status" value="1"/>
</dbReference>
<comment type="caution">
    <text evidence="3">The sequence shown here is derived from an EMBL/GenBank/DDBJ whole genome shotgun (WGS) entry which is preliminary data.</text>
</comment>
<evidence type="ECO:0000313" key="3">
    <source>
        <dbReference type="EMBL" id="REH36648.1"/>
    </source>
</evidence>
<feature type="signal peptide" evidence="1">
    <location>
        <begin position="1"/>
        <end position="23"/>
    </location>
</feature>
<evidence type="ECO:0000259" key="2">
    <source>
        <dbReference type="Pfam" id="PF12706"/>
    </source>
</evidence>
<dbReference type="PANTHER" id="PTHR15032">
    <property type="entry name" value="N-ACYL-PHOSPHATIDYLETHANOLAMINE-HYDROLYZING PHOSPHOLIPASE D"/>
    <property type="match status" value="1"/>
</dbReference>
<keyword evidence="1" id="KW-0732">Signal</keyword>
<organism evidence="3 4">
    <name type="scientific">Paraperlucidibaca baekdonensis</name>
    <dbReference type="NCBI Taxonomy" id="748120"/>
    <lineage>
        <taxon>Bacteria</taxon>
        <taxon>Pseudomonadati</taxon>
        <taxon>Pseudomonadota</taxon>
        <taxon>Gammaproteobacteria</taxon>
        <taxon>Moraxellales</taxon>
        <taxon>Moraxellaceae</taxon>
        <taxon>Paraperlucidibaca</taxon>
    </lineage>
</organism>
<proteinExistence type="predicted"/>
<dbReference type="PROSITE" id="PS51257">
    <property type="entry name" value="PROKAR_LIPOPROTEIN"/>
    <property type="match status" value="1"/>
</dbReference>
<evidence type="ECO:0000313" key="4">
    <source>
        <dbReference type="Proteomes" id="UP000256774"/>
    </source>
</evidence>
<dbReference type="GO" id="GO:0005737">
    <property type="term" value="C:cytoplasm"/>
    <property type="evidence" value="ECO:0007669"/>
    <property type="project" value="TreeGrafter"/>
</dbReference>
<reference evidence="3 4" key="1">
    <citation type="submission" date="2018-08" db="EMBL/GenBank/DDBJ databases">
        <title>Genomic Encyclopedia of Type Strains, Phase IV (KMG-IV): sequencing the most valuable type-strain genomes for metagenomic binning, comparative biology and taxonomic classification.</title>
        <authorList>
            <person name="Goeker M."/>
        </authorList>
    </citation>
    <scope>NUCLEOTIDE SEQUENCE [LARGE SCALE GENOMIC DNA]</scope>
    <source>
        <strain evidence="3 4">DSM 26022</strain>
    </source>
</reference>
<protein>
    <submittedName>
        <fullName evidence="3">L-ascorbate metabolism protein UlaG (Beta-lactamase superfamily)</fullName>
    </submittedName>
</protein>
<gene>
    <name evidence="3" type="ORF">DFR26_1780</name>
</gene>
<dbReference type="InterPro" id="IPR036866">
    <property type="entry name" value="RibonucZ/Hydroxyglut_hydro"/>
</dbReference>
<sequence>MTRRTLVTVVLLALLLGSMSACSPSPPDADSGFQNNYPGREPQWQDLIGWAWERLTGPAIVHNDAAVPWQAIDPERFKTAANGLRVTWLGHATVLVEMAGKRLLTDPFFSERASPVQWLGPTRHKALPIAVADLPHIDAVLISHNHHDHLDPASLLALQHQAGGPAIFYVPAGDGAWLRELGLTQVIEMHWWQIKALDGLRIHFVPVQHWSRHFLKRARNESLWGGFVLQSAEQQLLFAGDTGYSKDFRDIRQRLGAMDVALLPIGAYLPRPLTQRQHISPDEAVTIAHDVGARVSLPIHWGTLVLSNERIEQPAEDLALARQAANLPAARFPVWGIGESVVISDKPR</sequence>
<dbReference type="EMBL" id="QUNR01000004">
    <property type="protein sequence ID" value="REH36648.1"/>
    <property type="molecule type" value="Genomic_DNA"/>
</dbReference>
<feature type="chain" id="PRO_5017585706" evidence="1">
    <location>
        <begin position="24"/>
        <end position="348"/>
    </location>
</feature>
<dbReference type="Proteomes" id="UP000256774">
    <property type="component" value="Unassembled WGS sequence"/>
</dbReference>
<dbReference type="Gene3D" id="3.60.15.10">
    <property type="entry name" value="Ribonuclease Z/Hydroxyacylglutathione hydrolase-like"/>
    <property type="match status" value="1"/>
</dbReference>
<dbReference type="Pfam" id="PF12706">
    <property type="entry name" value="Lactamase_B_2"/>
    <property type="match status" value="1"/>
</dbReference>
<feature type="domain" description="Metallo-beta-lactamase" evidence="2">
    <location>
        <begin position="102"/>
        <end position="301"/>
    </location>
</feature>
<dbReference type="AlphaFoldDB" id="A0A3E0H2B0"/>